<dbReference type="GO" id="GO:0016787">
    <property type="term" value="F:hydrolase activity"/>
    <property type="evidence" value="ECO:0007669"/>
    <property type="project" value="InterPro"/>
</dbReference>
<reference evidence="10 11" key="1">
    <citation type="submission" date="2019-09" db="EMBL/GenBank/DDBJ databases">
        <title>Bird 10,000 Genomes (B10K) Project - Family phase.</title>
        <authorList>
            <person name="Zhang G."/>
        </authorList>
    </citation>
    <scope>NUCLEOTIDE SEQUENCE [LARGE SCALE GENOMIC DNA]</scope>
    <source>
        <strain evidence="10">B10K-DU-001-06</strain>
        <tissue evidence="10">Muscle</tissue>
    </source>
</reference>
<evidence type="ECO:0000313" key="11">
    <source>
        <dbReference type="Proteomes" id="UP000558958"/>
    </source>
</evidence>
<dbReference type="Pfam" id="PF01223">
    <property type="entry name" value="Endonuclease_NS"/>
    <property type="match status" value="1"/>
</dbReference>
<dbReference type="SUPFAM" id="SSF54060">
    <property type="entry name" value="His-Me finger endonucleases"/>
    <property type="match status" value="1"/>
</dbReference>
<comment type="caution">
    <text evidence="10">The sequence shown here is derived from an EMBL/GenBank/DDBJ whole genome shotgun (WGS) entry which is preliminary data.</text>
</comment>
<evidence type="ECO:0000256" key="2">
    <source>
        <dbReference type="ARBA" id="ARBA00010052"/>
    </source>
</evidence>
<feature type="non-terminal residue" evidence="10">
    <location>
        <position position="1"/>
    </location>
</feature>
<dbReference type="EMBL" id="VWZD01006784">
    <property type="protein sequence ID" value="NXG05509.1"/>
    <property type="molecule type" value="Genomic_DNA"/>
</dbReference>
<dbReference type="InterPro" id="IPR044929">
    <property type="entry name" value="DNA/RNA_non-sp_Endonuclease_sf"/>
</dbReference>
<keyword evidence="7" id="KW-0732">Signal</keyword>
<evidence type="ECO:0000259" key="9">
    <source>
        <dbReference type="SMART" id="SM00892"/>
    </source>
</evidence>
<evidence type="ECO:0000259" key="8">
    <source>
        <dbReference type="SMART" id="SM00477"/>
    </source>
</evidence>
<keyword evidence="5" id="KW-0255">Endonuclease</keyword>
<evidence type="ECO:0000256" key="5">
    <source>
        <dbReference type="ARBA" id="ARBA00022759"/>
    </source>
</evidence>
<dbReference type="InterPro" id="IPR018524">
    <property type="entry name" value="DNA/RNA_endonuclease_AS"/>
</dbReference>
<evidence type="ECO:0000256" key="4">
    <source>
        <dbReference type="ARBA" id="ARBA00022723"/>
    </source>
</evidence>
<dbReference type="SMART" id="SM00892">
    <property type="entry name" value="Endonuclease_NS"/>
    <property type="match status" value="1"/>
</dbReference>
<evidence type="ECO:0000256" key="3">
    <source>
        <dbReference type="ARBA" id="ARBA00022722"/>
    </source>
</evidence>
<keyword evidence="3" id="KW-0540">Nuclease</keyword>
<keyword evidence="4" id="KW-0479">Metal-binding</keyword>
<evidence type="ECO:0000313" key="10">
    <source>
        <dbReference type="EMBL" id="NXG05509.1"/>
    </source>
</evidence>
<comment type="cofactor">
    <cofactor evidence="1">
        <name>Mg(2+)</name>
        <dbReference type="ChEBI" id="CHEBI:18420"/>
    </cofactor>
</comment>
<dbReference type="GO" id="GO:0004519">
    <property type="term" value="F:endonuclease activity"/>
    <property type="evidence" value="ECO:0007669"/>
    <property type="project" value="UniProtKB-KW"/>
</dbReference>
<dbReference type="InterPro" id="IPR044925">
    <property type="entry name" value="His-Me_finger_sf"/>
</dbReference>
<dbReference type="InterPro" id="IPR001604">
    <property type="entry name" value="Endo_G_ENPP1-like_dom"/>
</dbReference>
<evidence type="ECO:0000256" key="7">
    <source>
        <dbReference type="SAM" id="SignalP"/>
    </source>
</evidence>
<dbReference type="InterPro" id="IPR039015">
    <property type="entry name" value="ENDOD1"/>
</dbReference>
<proteinExistence type="inferred from homology"/>
<dbReference type="InterPro" id="IPR020821">
    <property type="entry name" value="ENPP1-3/EXOG-like_nuc-like"/>
</dbReference>
<keyword evidence="6" id="KW-0460">Magnesium</keyword>
<evidence type="ECO:0000256" key="1">
    <source>
        <dbReference type="ARBA" id="ARBA00001946"/>
    </source>
</evidence>
<feature type="non-terminal residue" evidence="10">
    <location>
        <position position="277"/>
    </location>
</feature>
<keyword evidence="11" id="KW-1185">Reference proteome</keyword>
<dbReference type="SMART" id="SM00477">
    <property type="entry name" value="NUC"/>
    <property type="match status" value="1"/>
</dbReference>
<dbReference type="Proteomes" id="UP000558958">
    <property type="component" value="Unassembled WGS sequence"/>
</dbReference>
<feature type="signal peptide" evidence="7">
    <location>
        <begin position="1"/>
        <end position="19"/>
    </location>
</feature>
<dbReference type="PROSITE" id="PS01070">
    <property type="entry name" value="NUCLEASE_NON_SPEC"/>
    <property type="match status" value="1"/>
</dbReference>
<dbReference type="GO" id="GO:0003676">
    <property type="term" value="F:nucleic acid binding"/>
    <property type="evidence" value="ECO:0007669"/>
    <property type="project" value="InterPro"/>
</dbReference>
<dbReference type="Gene3D" id="3.40.570.10">
    <property type="entry name" value="Extracellular Endonuclease, subunit A"/>
    <property type="match status" value="1"/>
</dbReference>
<dbReference type="PANTHER" id="PTHR21472">
    <property type="entry name" value="ENDONUCLEASE DOMAIN-CONTAINING 1 PROTEIN ENDOD1"/>
    <property type="match status" value="1"/>
</dbReference>
<feature type="domain" description="ENPP1-3/EXOG-like endonuclease/phosphodiesterase" evidence="8">
    <location>
        <begin position="58"/>
        <end position="270"/>
    </location>
</feature>
<accession>A0A7K8YS23</accession>
<dbReference type="PANTHER" id="PTHR21472:SF26">
    <property type="entry name" value="ENDONUCLEASE DOMAIN CONTAINING 1"/>
    <property type="match status" value="1"/>
</dbReference>
<dbReference type="GO" id="GO:0046872">
    <property type="term" value="F:metal ion binding"/>
    <property type="evidence" value="ECO:0007669"/>
    <property type="project" value="UniProtKB-KW"/>
</dbReference>
<name>A0A7K8YS23_9PASS</name>
<keyword evidence="5" id="KW-0378">Hydrolase</keyword>
<sequence>MLWLLLLQVWVSCLWLGQSEVVTSFESSCPQFFYQSTPPNNTLKPQNPAWICQRYNNSYHYATLYDRDLRIPVYSAYIYLHQNGSRPTITWMLEPQLINRTCPSDMRTVSAIPQKCISNLSAINQSQAVNTDYDNLKGLDRGHLNPSGHHESNSSAQIATFTLTNVVPQSSSLNRGEWRSYEQKTMPQRSQNCTKTYVIAGAVPGNTSIANGRVNVPSHIWASACCKMKNNNTSAWAVIAKNNKNEVQNLTLGQLETRLSNLYNRGPISLFHSDCPR</sequence>
<dbReference type="AlphaFoldDB" id="A0A7K8YS23"/>
<protein>
    <submittedName>
        <fullName evidence="10">ENDD1 protein</fullName>
    </submittedName>
</protein>
<gene>
    <name evidence="10" type="primary">Endod1_1</name>
    <name evidence="10" type="ORF">SAKLUC_R11825</name>
</gene>
<comment type="similarity">
    <text evidence="2">Belongs to the DNA/RNA non-specific endonuclease family.</text>
</comment>
<feature type="chain" id="PRO_5029895213" evidence="7">
    <location>
        <begin position="20"/>
        <end position="277"/>
    </location>
</feature>
<feature type="domain" description="DNA/RNA non-specific endonuclease/pyrophosphatase/phosphodiesterase" evidence="9">
    <location>
        <begin position="57"/>
        <end position="265"/>
    </location>
</feature>
<organism evidence="10 11">
    <name type="scientific">Sakesphorus luctuosus</name>
    <dbReference type="NCBI Taxonomy" id="419690"/>
    <lineage>
        <taxon>Eukaryota</taxon>
        <taxon>Metazoa</taxon>
        <taxon>Chordata</taxon>
        <taxon>Craniata</taxon>
        <taxon>Vertebrata</taxon>
        <taxon>Euteleostomi</taxon>
        <taxon>Archelosauria</taxon>
        <taxon>Archosauria</taxon>
        <taxon>Dinosauria</taxon>
        <taxon>Saurischia</taxon>
        <taxon>Theropoda</taxon>
        <taxon>Coelurosauria</taxon>
        <taxon>Aves</taxon>
        <taxon>Neognathae</taxon>
        <taxon>Neoaves</taxon>
        <taxon>Telluraves</taxon>
        <taxon>Australaves</taxon>
        <taxon>Passeriformes</taxon>
        <taxon>Thamnophilidae</taxon>
        <taxon>Sakesphorus</taxon>
    </lineage>
</organism>
<evidence type="ECO:0000256" key="6">
    <source>
        <dbReference type="ARBA" id="ARBA00022842"/>
    </source>
</evidence>